<dbReference type="AlphaFoldDB" id="A0A0M0LIC0"/>
<comment type="caution">
    <text evidence="14">The sequence shown here is derived from an EMBL/GenBank/DDBJ whole genome shotgun (WGS) entry which is preliminary data.</text>
</comment>
<keyword evidence="7 12" id="KW-0472">Membrane</keyword>
<dbReference type="OrthoDB" id="9801163at2"/>
<dbReference type="FunFam" id="1.10.3720.10:FF:000001">
    <property type="entry name" value="Glycine betaine ABC transporter, permease"/>
    <property type="match status" value="1"/>
</dbReference>
<sequence>MNTFVNYFNERGPDLGKALLEHIQISLVALFFAVIISVPLGIYLTRHKRIAEPIIGITAIMQTIPSLALLGLLIPLVGIGKGNAIIALTLYALLPILRNTYTGITEVDPSLCEASRALGMTTRQQLTKVELPLALPIIMAGIRTAMVLIIGTATLAALIGAGGLGDLILLGIDRNDNYLIVFGAVPAALLALLFDFLLRLIEKSTKNRSPKRALISVIVAALVLGTPFAFSQAAKSDLVFAGKTGSEADILINMYKLLIEDETDLKVDLKPGFGATTFVYSALKSKEIDLYPEYSGTVITNLIKEKPTSHDRKEVFEQARKGLDKKEDLALLQPMNFNNTYALAVPEQFAKENNLKTISDLQRVRSQLKPGFTLEFSDREDGYKGIQKTYGLQFSNLKTMQAKLRYRAIHKGDINLVDAYATDGEMKQFNLKILEDDKSMFPPYQCAPLLRKETLKKYPELKKILNKLGGKISDAEMQEMNYAVNAKGESPKKVAEDFLKQKGLLK</sequence>
<dbReference type="GO" id="GO:0006865">
    <property type="term" value="P:amino acid transport"/>
    <property type="evidence" value="ECO:0007669"/>
    <property type="project" value="UniProtKB-KW"/>
</dbReference>
<dbReference type="GO" id="GO:0031460">
    <property type="term" value="P:glycine betaine transport"/>
    <property type="evidence" value="ECO:0007669"/>
    <property type="project" value="TreeGrafter"/>
</dbReference>
<protein>
    <recommendedName>
        <fullName evidence="11">Probable ergothioneine transporter EgtUBC</fullName>
    </recommendedName>
</protein>
<feature type="transmembrane region" description="Helical" evidence="12">
    <location>
        <begin position="54"/>
        <end position="78"/>
    </location>
</feature>
<evidence type="ECO:0000256" key="3">
    <source>
        <dbReference type="ARBA" id="ARBA00022448"/>
    </source>
</evidence>
<dbReference type="Pfam" id="PF04069">
    <property type="entry name" value="OpuAC"/>
    <property type="match status" value="1"/>
</dbReference>
<dbReference type="GO" id="GO:0022857">
    <property type="term" value="F:transmembrane transporter activity"/>
    <property type="evidence" value="ECO:0007669"/>
    <property type="project" value="InterPro"/>
</dbReference>
<feature type="transmembrane region" description="Helical" evidence="12">
    <location>
        <begin position="145"/>
        <end position="172"/>
    </location>
</feature>
<comment type="similarity">
    <text evidence="8">In the C-terminal section; belongs to the OsmX family.</text>
</comment>
<comment type="subunit">
    <text evidence="10">The complex is probably composed of at least an ATP-binding protein (EgtUA) and a transmembrane protein (EgtUBC).</text>
</comment>
<accession>A0A0M0LIC0</accession>
<feature type="transmembrane region" description="Helical" evidence="12">
    <location>
        <begin position="84"/>
        <end position="101"/>
    </location>
</feature>
<dbReference type="Proteomes" id="UP000037558">
    <property type="component" value="Unassembled WGS sequence"/>
</dbReference>
<dbReference type="InterPro" id="IPR058089">
    <property type="entry name" value="EgtUBC_SBD"/>
</dbReference>
<name>A0A0M0LIC0_9BACI</name>
<reference evidence="15" key="1">
    <citation type="submission" date="2015-08" db="EMBL/GenBank/DDBJ databases">
        <title>Fjat-14210 dsm16467.</title>
        <authorList>
            <person name="Liu B."/>
            <person name="Wang J."/>
            <person name="Zhu Y."/>
            <person name="Liu G."/>
            <person name="Chen Q."/>
            <person name="Chen Z."/>
            <person name="Lan J."/>
            <person name="Che J."/>
            <person name="Ge C."/>
            <person name="Shi H."/>
            <person name="Pan Z."/>
            <person name="Liu X."/>
        </authorList>
    </citation>
    <scope>NUCLEOTIDE SEQUENCE [LARGE SCALE GENOMIC DNA]</scope>
    <source>
        <strain evidence="15">DSM 16467</strain>
    </source>
</reference>
<evidence type="ECO:0000259" key="13">
    <source>
        <dbReference type="PROSITE" id="PS50928"/>
    </source>
</evidence>
<dbReference type="PATRIC" id="fig|284581.3.peg.790"/>
<dbReference type="PANTHER" id="PTHR30177:SF4">
    <property type="entry name" value="OSMOPROTECTANT IMPORT PERMEASE PROTEIN OSMW"/>
    <property type="match status" value="1"/>
</dbReference>
<dbReference type="EMBL" id="LILC01000002">
    <property type="protein sequence ID" value="KOO50652.1"/>
    <property type="molecule type" value="Genomic_DNA"/>
</dbReference>
<evidence type="ECO:0000256" key="9">
    <source>
        <dbReference type="ARBA" id="ARBA00035652"/>
    </source>
</evidence>
<evidence type="ECO:0000256" key="8">
    <source>
        <dbReference type="ARBA" id="ARBA00035642"/>
    </source>
</evidence>
<evidence type="ECO:0000256" key="7">
    <source>
        <dbReference type="ARBA" id="ARBA00023136"/>
    </source>
</evidence>
<evidence type="ECO:0000256" key="2">
    <source>
        <dbReference type="ARBA" id="ARBA00007069"/>
    </source>
</evidence>
<dbReference type="SUPFAM" id="SSF53850">
    <property type="entry name" value="Periplasmic binding protein-like II"/>
    <property type="match status" value="1"/>
</dbReference>
<evidence type="ECO:0000256" key="4">
    <source>
        <dbReference type="ARBA" id="ARBA00022692"/>
    </source>
</evidence>
<dbReference type="Gene3D" id="1.10.3720.10">
    <property type="entry name" value="MetI-like"/>
    <property type="match status" value="1"/>
</dbReference>
<evidence type="ECO:0000313" key="15">
    <source>
        <dbReference type="Proteomes" id="UP000037558"/>
    </source>
</evidence>
<dbReference type="InterPro" id="IPR007210">
    <property type="entry name" value="ABC_Gly_betaine_transp_sub-bd"/>
</dbReference>
<dbReference type="InterPro" id="IPR000515">
    <property type="entry name" value="MetI-like"/>
</dbReference>
<comment type="subcellular location">
    <subcellularLocation>
        <location evidence="1 12">Cell membrane</location>
        <topology evidence="1 12">Multi-pass membrane protein</topology>
    </subcellularLocation>
</comment>
<evidence type="ECO:0000256" key="5">
    <source>
        <dbReference type="ARBA" id="ARBA00022970"/>
    </source>
</evidence>
<dbReference type="FunFam" id="3.40.190.120:FF:000002">
    <property type="entry name" value="Osmoprotectant ABC transporter, permease protein"/>
    <property type="match status" value="1"/>
</dbReference>
<keyword evidence="15" id="KW-1185">Reference proteome</keyword>
<dbReference type="Gene3D" id="3.40.190.120">
    <property type="entry name" value="Osmoprotection protein (prox), domain 2"/>
    <property type="match status" value="1"/>
</dbReference>
<evidence type="ECO:0000256" key="11">
    <source>
        <dbReference type="ARBA" id="ARBA00067268"/>
    </source>
</evidence>
<evidence type="ECO:0000313" key="14">
    <source>
        <dbReference type="EMBL" id="KOO50652.1"/>
    </source>
</evidence>
<gene>
    <name evidence="14" type="ORF">AMD01_02585</name>
</gene>
<dbReference type="PROSITE" id="PS50928">
    <property type="entry name" value="ABC_TM1"/>
    <property type="match status" value="1"/>
</dbReference>
<evidence type="ECO:0000256" key="1">
    <source>
        <dbReference type="ARBA" id="ARBA00004651"/>
    </source>
</evidence>
<dbReference type="STRING" id="284581.AMD01_02585"/>
<dbReference type="InterPro" id="IPR051204">
    <property type="entry name" value="ABC_transp_perm/SBD"/>
</dbReference>
<evidence type="ECO:0000256" key="12">
    <source>
        <dbReference type="RuleBase" id="RU363032"/>
    </source>
</evidence>
<keyword evidence="6 12" id="KW-1133">Transmembrane helix</keyword>
<keyword evidence="4 12" id="KW-0812">Transmembrane</keyword>
<dbReference type="GO" id="GO:0043190">
    <property type="term" value="C:ATP-binding cassette (ABC) transporter complex"/>
    <property type="evidence" value="ECO:0007669"/>
    <property type="project" value="InterPro"/>
</dbReference>
<feature type="domain" description="ABC transmembrane type-1" evidence="13">
    <location>
        <begin position="19"/>
        <end position="198"/>
    </location>
</feature>
<keyword evidence="3 12" id="KW-0813">Transport</keyword>
<feature type="transmembrane region" description="Helical" evidence="12">
    <location>
        <begin position="213"/>
        <end position="230"/>
    </location>
</feature>
<dbReference type="Gene3D" id="3.40.190.10">
    <property type="entry name" value="Periplasmic binding protein-like II"/>
    <property type="match status" value="1"/>
</dbReference>
<comment type="similarity">
    <text evidence="9">In the N-terminal section; belongs to the binding-protein-dependent transport system permease family.</text>
</comment>
<keyword evidence="5" id="KW-0029">Amino-acid transport</keyword>
<evidence type="ECO:0000256" key="10">
    <source>
        <dbReference type="ARBA" id="ARBA00066154"/>
    </source>
</evidence>
<dbReference type="Pfam" id="PF00528">
    <property type="entry name" value="BPD_transp_1"/>
    <property type="match status" value="1"/>
</dbReference>
<comment type="similarity">
    <text evidence="2">Belongs to the binding-protein-dependent transport system permease family. CysTW subfamily.</text>
</comment>
<proteinExistence type="inferred from homology"/>
<evidence type="ECO:0000256" key="6">
    <source>
        <dbReference type="ARBA" id="ARBA00022989"/>
    </source>
</evidence>
<feature type="transmembrane region" description="Helical" evidence="12">
    <location>
        <begin position="178"/>
        <end position="201"/>
    </location>
</feature>
<feature type="transmembrane region" description="Helical" evidence="12">
    <location>
        <begin position="23"/>
        <end position="42"/>
    </location>
</feature>
<dbReference type="CDD" id="cd13610">
    <property type="entry name" value="PBP2_ChoS"/>
    <property type="match status" value="1"/>
</dbReference>
<dbReference type="InterPro" id="IPR035906">
    <property type="entry name" value="MetI-like_sf"/>
</dbReference>
<dbReference type="CDD" id="cd06261">
    <property type="entry name" value="TM_PBP2"/>
    <property type="match status" value="1"/>
</dbReference>
<organism evidence="14 15">
    <name type="scientific">Priestia koreensis</name>
    <dbReference type="NCBI Taxonomy" id="284581"/>
    <lineage>
        <taxon>Bacteria</taxon>
        <taxon>Bacillati</taxon>
        <taxon>Bacillota</taxon>
        <taxon>Bacilli</taxon>
        <taxon>Bacillales</taxon>
        <taxon>Bacillaceae</taxon>
        <taxon>Priestia</taxon>
    </lineage>
</organism>
<dbReference type="SUPFAM" id="SSF161098">
    <property type="entry name" value="MetI-like"/>
    <property type="match status" value="1"/>
</dbReference>
<dbReference type="RefSeq" id="WP_053399817.1">
    <property type="nucleotide sequence ID" value="NZ_LILC01000002.1"/>
</dbReference>
<dbReference type="GO" id="GO:0016597">
    <property type="term" value="F:amino acid binding"/>
    <property type="evidence" value="ECO:0007669"/>
    <property type="project" value="UniProtKB-ARBA"/>
</dbReference>
<dbReference type="PANTHER" id="PTHR30177">
    <property type="entry name" value="GLYCINE BETAINE/L-PROLINE TRANSPORT SYSTEM PERMEASE PROTEIN PROW"/>
    <property type="match status" value="1"/>
</dbReference>